<keyword evidence="7" id="KW-1185">Reference proteome</keyword>
<dbReference type="InterPro" id="IPR025743">
    <property type="entry name" value="TssM1_N"/>
</dbReference>
<evidence type="ECO:0000259" key="5">
    <source>
        <dbReference type="Pfam" id="PF21070"/>
    </source>
</evidence>
<evidence type="ECO:0000259" key="3">
    <source>
        <dbReference type="Pfam" id="PF06761"/>
    </source>
</evidence>
<feature type="transmembrane region" description="Helical" evidence="1">
    <location>
        <begin position="16"/>
        <end position="36"/>
    </location>
</feature>
<dbReference type="PANTHER" id="PTHR36153:SF1">
    <property type="entry name" value="TYPE VI SECRETION SYSTEM COMPONENT TSSM1"/>
    <property type="match status" value="1"/>
</dbReference>
<feature type="transmembrane region" description="Helical" evidence="1">
    <location>
        <begin position="48"/>
        <end position="69"/>
    </location>
</feature>
<evidence type="ECO:0000313" key="7">
    <source>
        <dbReference type="Proteomes" id="UP000195440"/>
    </source>
</evidence>
<feature type="domain" description="Type VI secretion system IcmF C-terminal" evidence="2">
    <location>
        <begin position="1063"/>
        <end position="1165"/>
    </location>
</feature>
<dbReference type="NCBIfam" id="TIGR03348">
    <property type="entry name" value="VI_IcmF"/>
    <property type="match status" value="1"/>
</dbReference>
<dbReference type="InterPro" id="IPR048677">
    <property type="entry name" value="TssM1_hel"/>
</dbReference>
<evidence type="ECO:0000259" key="2">
    <source>
        <dbReference type="Pfam" id="PF06744"/>
    </source>
</evidence>
<dbReference type="RefSeq" id="WP_087270457.1">
    <property type="nucleotide sequence ID" value="NZ_JBJGBV010000004.1"/>
</dbReference>
<name>A0A1Y3NXW6_9PSED</name>
<keyword evidence="1" id="KW-1133">Transmembrane helix</keyword>
<dbReference type="OrthoDB" id="9758229at2"/>
<dbReference type="InterPro" id="IPR009612">
    <property type="entry name" value="IcmF-rel"/>
</dbReference>
<evidence type="ECO:0000259" key="4">
    <source>
        <dbReference type="Pfam" id="PF14331"/>
    </source>
</evidence>
<reference evidence="6 7" key="1">
    <citation type="journal article" date="2017" name="Syst. Appl. Microbiol.">
        <title>Pseudomonas caspiana sp. nov., a citrus pathogen in the Pseudomonas syringae phylogenetic group.</title>
        <authorList>
            <person name="Busquets A."/>
            <person name="Gomila M."/>
            <person name="Beiki F."/>
            <person name="Mulet M."/>
            <person name="Rahimian H."/>
            <person name="Garcia-Valdes E."/>
            <person name="Lalucat J."/>
        </authorList>
    </citation>
    <scope>NUCLEOTIDE SEQUENCE [LARGE SCALE GENOMIC DNA]</scope>
    <source>
        <strain evidence="6 7">FBF102</strain>
    </source>
</reference>
<dbReference type="InterPro" id="IPR010623">
    <property type="entry name" value="IcmF_C"/>
</dbReference>
<dbReference type="PANTHER" id="PTHR36153">
    <property type="entry name" value="INNER MEMBRANE PROTEIN-RELATED"/>
    <property type="match status" value="1"/>
</dbReference>
<evidence type="ECO:0000256" key="1">
    <source>
        <dbReference type="SAM" id="Phobius"/>
    </source>
</evidence>
<feature type="domain" description="Type VI secretion system component TssM1 N-terminal" evidence="4">
    <location>
        <begin position="201"/>
        <end position="459"/>
    </location>
</feature>
<protein>
    <submittedName>
        <fullName evidence="6">Type VI secretion protein</fullName>
    </submittedName>
</protein>
<dbReference type="InterPro" id="IPR053156">
    <property type="entry name" value="T6SS_TssM-like"/>
</dbReference>
<organism evidence="6 7">
    <name type="scientific">Pseudomonas caspiana</name>
    <dbReference type="NCBI Taxonomy" id="1451454"/>
    <lineage>
        <taxon>Bacteria</taxon>
        <taxon>Pseudomonadati</taxon>
        <taxon>Pseudomonadota</taxon>
        <taxon>Gammaproteobacteria</taxon>
        <taxon>Pseudomonadales</taxon>
        <taxon>Pseudomonadaceae</taxon>
        <taxon>Pseudomonas</taxon>
    </lineage>
</organism>
<dbReference type="Pfam" id="PF21070">
    <property type="entry name" value="IcmF_helical"/>
    <property type="match status" value="1"/>
</dbReference>
<dbReference type="InterPro" id="IPR017731">
    <property type="entry name" value="TssM1-like"/>
</dbReference>
<gene>
    <name evidence="6" type="ORF">AUC60_17750</name>
</gene>
<accession>A0A1Y3NXW6</accession>
<feature type="domain" description="IcmF-related" evidence="3">
    <location>
        <begin position="514"/>
        <end position="819"/>
    </location>
</feature>
<dbReference type="EMBL" id="LOHF01000016">
    <property type="protein sequence ID" value="OUM72419.1"/>
    <property type="molecule type" value="Genomic_DNA"/>
</dbReference>
<dbReference type="AlphaFoldDB" id="A0A1Y3NXW6"/>
<evidence type="ECO:0000313" key="6">
    <source>
        <dbReference type="EMBL" id="OUM72419.1"/>
    </source>
</evidence>
<comment type="caution">
    <text evidence="6">The sequence shown here is derived from an EMBL/GenBank/DDBJ whole genome shotgun (WGS) entry which is preliminary data.</text>
</comment>
<keyword evidence="1" id="KW-0472">Membrane</keyword>
<dbReference type="Pfam" id="PF06744">
    <property type="entry name" value="IcmF_C"/>
    <property type="match status" value="1"/>
</dbReference>
<feature type="domain" description="Type VI secretion system component TssM1 helical" evidence="5">
    <location>
        <begin position="954"/>
        <end position="1055"/>
    </location>
</feature>
<dbReference type="SUPFAM" id="SSF52540">
    <property type="entry name" value="P-loop containing nucleoside triphosphate hydrolases"/>
    <property type="match status" value="1"/>
</dbReference>
<dbReference type="Gene3D" id="3.40.50.300">
    <property type="entry name" value="P-loop containing nucleotide triphosphate hydrolases"/>
    <property type="match status" value="1"/>
</dbReference>
<keyword evidence="1" id="KW-0812">Transmembrane</keyword>
<sequence length="1185" mass="132248">MPMKRYFGWLTKRWSLSLLGVLLLSLLVWYLGPLLVFDRNDMLAREVWRWRVILLLFVIWAAYFIYVFFQARQANRSLISSVSGRQPFGRLSGGRESQAEIMALSEGMREAMAILRRANPGWNMSGQYLYKLPWYMIVGTPDSGRTTMLSQSGLNFPLRDSLGKSSLRGVGATLHCDWWFADEAVLLDTAGHDPTDDSFTQADKTAWNGFLGLLKKHRPLRPINGVIVTISVGDLLQQSEAERQANAQAIRARINELHERLGLRFPVYVVITKCDLLPGFVEFFEPFGLEERSQVWGITFELPQTEADGQSCTVLTAFPIEFKALERQLLARTLERVQQEPDLVRRALLYGFAQKFASIKDVLAYFLNSVFESNSYQEPTLLRGVYFISGNQVRTSFDQKAALISELNNGSSSNSEPVSGRSYFITRLMREVIFKESGLAGSTFKEQRRQRTVKRFGVVTIGLFLLALAATLTVSYDRNKHLVSVAETDAAKLAKLAEQFSNADTKPVTLAQTLPVLNAARNLSAGFSDGALEVSPINGMGLYQGYKLGDGAVLLYQRLLRNTLLPAIVADIESSLQRGEASNEEFLYETLRVYLMLGYRQYFDASAVQAWVEFGWRNGALSINDTQRQQLLAHLSAMLAAYPKQIEPVRLDAALVSQVRSILIRTPLAHRVYSRLKKRYLKLKTAELTVNNISGRDVSSLLMRKSGESLSRGVNGLYRVAGYRELLARSEQVIASMSQDSWVLNDQDSAGMHENFQSLKTAVLELYFTDYIREWDSILADIRPVPLTNLGQAAEVIKTLSAPDSPVRLLLLAAERETRLERLTEGVDNNPVDHAQLDKFDEAQRKLSSVLDFASTPLVATPVLANSVDRHFADLHKLVGGAGGQSLEEAFALLREAGQYFDDAEEARRSGTPPPKNDILIRLGKAAPTQIAPLSSVFRDIAERGGALTMGSARERLNDLWRASGASFCRDAIADRYPLVRSASRDITADDFGKFFGPGGIVDDFFNRNLAAYVDMSRGQWRWRTVGPTPLHISQEVLNQFQYAARLRDMFFVPGARQPSLRFDLKALTADAALSSVSLDIDGQPVLYESGTPGTFSPILLPSGKGRNQVRLSASSASGGEVYSEGPWAWLRMMDKGKLNIQQGERYQLTFSLGGSNVVYELRPSSVINPFRQSALGRFRCPSFL</sequence>
<dbReference type="Pfam" id="PF14331">
    <property type="entry name" value="IcmF-related_N"/>
    <property type="match status" value="1"/>
</dbReference>
<dbReference type="Proteomes" id="UP000195440">
    <property type="component" value="Unassembled WGS sequence"/>
</dbReference>
<dbReference type="Pfam" id="PF06761">
    <property type="entry name" value="IcmF-related"/>
    <property type="match status" value="1"/>
</dbReference>
<feature type="transmembrane region" description="Helical" evidence="1">
    <location>
        <begin position="456"/>
        <end position="476"/>
    </location>
</feature>
<dbReference type="InterPro" id="IPR027417">
    <property type="entry name" value="P-loop_NTPase"/>
</dbReference>
<proteinExistence type="predicted"/>